<name>A0A6N7WX70_9FIRM</name>
<dbReference type="PIRSF" id="PIRSF000371">
    <property type="entry name" value="PFL_act_enz"/>
    <property type="match status" value="1"/>
</dbReference>
<dbReference type="SFLD" id="SFLDG01066">
    <property type="entry name" value="organic_radical-activating_enz"/>
    <property type="match status" value="1"/>
</dbReference>
<dbReference type="GO" id="GO:0043364">
    <property type="term" value="F:glycyl-radical enzyme activating activity"/>
    <property type="evidence" value="ECO:0007669"/>
    <property type="project" value="InterPro"/>
</dbReference>
<evidence type="ECO:0000256" key="2">
    <source>
        <dbReference type="ARBA" id="ARBA00009777"/>
    </source>
</evidence>
<proteinExistence type="inferred from homology"/>
<comment type="caution">
    <text evidence="12">The sequence shown here is derived from an EMBL/GenBank/DDBJ whole genome shotgun (WGS) entry which is preliminary data.</text>
</comment>
<reference evidence="12 13" key="1">
    <citation type="submission" date="2019-08" db="EMBL/GenBank/DDBJ databases">
        <title>In-depth cultivation of the pig gut microbiome towards novel bacterial diversity and tailored functional studies.</title>
        <authorList>
            <person name="Wylensek D."/>
            <person name="Hitch T.C.A."/>
            <person name="Clavel T."/>
        </authorList>
    </citation>
    <scope>NUCLEOTIDE SEQUENCE [LARGE SCALE GENOMIC DNA]</scope>
    <source>
        <strain evidence="12 13">WCA-SAB-591-4A-A</strain>
    </source>
</reference>
<dbReference type="PANTHER" id="PTHR30352:SF4">
    <property type="entry name" value="PYRUVATE FORMATE-LYASE 2-ACTIVATING ENZYME"/>
    <property type="match status" value="1"/>
</dbReference>
<dbReference type="InterPro" id="IPR013785">
    <property type="entry name" value="Aldolase_TIM"/>
</dbReference>
<accession>A0A6N7WX70</accession>
<evidence type="ECO:0000256" key="4">
    <source>
        <dbReference type="ARBA" id="ARBA00022691"/>
    </source>
</evidence>
<evidence type="ECO:0000259" key="10">
    <source>
        <dbReference type="PROSITE" id="PS51379"/>
    </source>
</evidence>
<dbReference type="InterPro" id="IPR034457">
    <property type="entry name" value="Organic_radical-activating"/>
</dbReference>
<evidence type="ECO:0000259" key="11">
    <source>
        <dbReference type="PROSITE" id="PS51918"/>
    </source>
</evidence>
<feature type="domain" description="4Fe-4S ferredoxin-type" evidence="10">
    <location>
        <begin position="52"/>
        <end position="81"/>
    </location>
</feature>
<keyword evidence="3" id="KW-0004">4Fe-4S</keyword>
<keyword evidence="5" id="KW-0479">Metal-binding</keyword>
<dbReference type="PROSITE" id="PS51379">
    <property type="entry name" value="4FE4S_FER_2"/>
    <property type="match status" value="1"/>
</dbReference>
<dbReference type="NCBIfam" id="TIGR02494">
    <property type="entry name" value="PFLE_PFLC"/>
    <property type="match status" value="1"/>
</dbReference>
<gene>
    <name evidence="12" type="ORF">FYJ71_00130</name>
</gene>
<dbReference type="AlphaFoldDB" id="A0A6N7WX70"/>
<keyword evidence="7" id="KW-0408">Iron</keyword>
<keyword evidence="13" id="KW-1185">Reference proteome</keyword>
<dbReference type="InterPro" id="IPR012839">
    <property type="entry name" value="Organic_radical_activase"/>
</dbReference>
<dbReference type="NCBIfam" id="NF043069">
    <property type="entry name" value="T4HPD_activ_SAM"/>
    <property type="match status" value="1"/>
</dbReference>
<dbReference type="SFLD" id="SFLDS00029">
    <property type="entry name" value="Radical_SAM"/>
    <property type="match status" value="1"/>
</dbReference>
<evidence type="ECO:0000313" key="13">
    <source>
        <dbReference type="Proteomes" id="UP000440713"/>
    </source>
</evidence>
<dbReference type="PROSITE" id="PS51918">
    <property type="entry name" value="RADICAL_SAM"/>
    <property type="match status" value="1"/>
</dbReference>
<dbReference type="GO" id="GO:0046872">
    <property type="term" value="F:metal ion binding"/>
    <property type="evidence" value="ECO:0007669"/>
    <property type="project" value="UniProtKB-KW"/>
</dbReference>
<protein>
    <submittedName>
        <fullName evidence="12">Glycyl-radical enzyme activating protein</fullName>
    </submittedName>
</protein>
<keyword evidence="6" id="KW-0560">Oxidoreductase</keyword>
<evidence type="ECO:0000256" key="8">
    <source>
        <dbReference type="ARBA" id="ARBA00023014"/>
    </source>
</evidence>
<dbReference type="PANTHER" id="PTHR30352">
    <property type="entry name" value="PYRUVATE FORMATE-LYASE-ACTIVATING ENZYME"/>
    <property type="match status" value="1"/>
</dbReference>
<dbReference type="SUPFAM" id="SSF54862">
    <property type="entry name" value="4Fe-4S ferredoxins"/>
    <property type="match status" value="1"/>
</dbReference>
<dbReference type="GO" id="GO:0051539">
    <property type="term" value="F:4 iron, 4 sulfur cluster binding"/>
    <property type="evidence" value="ECO:0007669"/>
    <property type="project" value="UniProtKB-KW"/>
</dbReference>
<dbReference type="InterPro" id="IPR007197">
    <property type="entry name" value="rSAM"/>
</dbReference>
<dbReference type="SFLD" id="SFLDG01118">
    <property type="entry name" value="activating_enzymes__group_2"/>
    <property type="match status" value="1"/>
</dbReference>
<evidence type="ECO:0000256" key="6">
    <source>
        <dbReference type="ARBA" id="ARBA00023002"/>
    </source>
</evidence>
<dbReference type="Gene3D" id="3.30.70.20">
    <property type="match status" value="1"/>
</dbReference>
<evidence type="ECO:0000256" key="1">
    <source>
        <dbReference type="ARBA" id="ARBA00001966"/>
    </source>
</evidence>
<dbReference type="EMBL" id="VUNE01000001">
    <property type="protein sequence ID" value="MST61388.1"/>
    <property type="molecule type" value="Genomic_DNA"/>
</dbReference>
<evidence type="ECO:0000313" key="12">
    <source>
        <dbReference type="EMBL" id="MST61388.1"/>
    </source>
</evidence>
<dbReference type="InterPro" id="IPR017896">
    <property type="entry name" value="4Fe4S_Fe-S-bd"/>
</dbReference>
<evidence type="ECO:0000256" key="5">
    <source>
        <dbReference type="ARBA" id="ARBA00022723"/>
    </source>
</evidence>
<evidence type="ECO:0000256" key="7">
    <source>
        <dbReference type="ARBA" id="ARBA00023004"/>
    </source>
</evidence>
<dbReference type="InterPro" id="IPR040074">
    <property type="entry name" value="BssD/PflA/YjjW"/>
</dbReference>
<keyword evidence="8" id="KW-0411">Iron-sulfur</keyword>
<evidence type="ECO:0000256" key="9">
    <source>
        <dbReference type="ARBA" id="ARBA00047365"/>
    </source>
</evidence>
<keyword evidence="4" id="KW-0949">S-adenosyl-L-methionine</keyword>
<comment type="catalytic activity">
    <reaction evidence="9">
        <text>glycyl-[protein] + reduced [flavodoxin] + S-adenosyl-L-methionine = glycin-2-yl radical-[protein] + semiquinone [flavodoxin] + 5'-deoxyadenosine + L-methionine + H(+)</text>
        <dbReference type="Rhea" id="RHEA:61976"/>
        <dbReference type="Rhea" id="RHEA-COMP:10622"/>
        <dbReference type="Rhea" id="RHEA-COMP:14480"/>
        <dbReference type="Rhea" id="RHEA-COMP:15993"/>
        <dbReference type="Rhea" id="RHEA-COMP:15994"/>
        <dbReference type="ChEBI" id="CHEBI:15378"/>
        <dbReference type="ChEBI" id="CHEBI:17319"/>
        <dbReference type="ChEBI" id="CHEBI:29947"/>
        <dbReference type="ChEBI" id="CHEBI:32722"/>
        <dbReference type="ChEBI" id="CHEBI:57618"/>
        <dbReference type="ChEBI" id="CHEBI:57844"/>
        <dbReference type="ChEBI" id="CHEBI:59789"/>
        <dbReference type="ChEBI" id="CHEBI:140311"/>
    </reaction>
</comment>
<dbReference type="Pfam" id="PF04055">
    <property type="entry name" value="Radical_SAM"/>
    <property type="match status" value="1"/>
</dbReference>
<dbReference type="InterPro" id="IPR058240">
    <property type="entry name" value="rSAM_sf"/>
</dbReference>
<evidence type="ECO:0000256" key="3">
    <source>
        <dbReference type="ARBA" id="ARBA00022485"/>
    </source>
</evidence>
<dbReference type="PROSITE" id="PS01087">
    <property type="entry name" value="RADICAL_ACTIVATING"/>
    <property type="match status" value="1"/>
</dbReference>
<organism evidence="12 13">
    <name type="scientific">Peptostreptococcus porci</name>
    <dbReference type="NCBI Taxonomy" id="2652282"/>
    <lineage>
        <taxon>Bacteria</taxon>
        <taxon>Bacillati</taxon>
        <taxon>Bacillota</taxon>
        <taxon>Clostridia</taxon>
        <taxon>Peptostreptococcales</taxon>
        <taxon>Peptostreptococcaceae</taxon>
        <taxon>Peptostreptococcus</taxon>
    </lineage>
</organism>
<dbReference type="Gene3D" id="3.20.20.70">
    <property type="entry name" value="Aldolase class I"/>
    <property type="match status" value="1"/>
</dbReference>
<dbReference type="Proteomes" id="UP000440713">
    <property type="component" value="Unassembled WGS sequence"/>
</dbReference>
<feature type="domain" description="Radical SAM core" evidence="11">
    <location>
        <begin position="21"/>
        <end position="304"/>
    </location>
</feature>
<dbReference type="InterPro" id="IPR050014">
    <property type="entry name" value="T4HPD_activ_SAM"/>
</dbReference>
<dbReference type="InterPro" id="IPR001989">
    <property type="entry name" value="Radical_activat_CS"/>
</dbReference>
<comment type="cofactor">
    <cofactor evidence="1">
        <name>[4Fe-4S] cluster</name>
        <dbReference type="ChEBI" id="CHEBI:49883"/>
    </cofactor>
</comment>
<comment type="similarity">
    <text evidence="2">Belongs to the organic radical-activating enzymes family.</text>
</comment>
<sequence length="309" mass="35016">MKVGGNLKEPLIINIQKCSIHDGPGIRTTVFFKGCPLECLWCHNPESQNYCMDFMYDREKCSTCGTCIEKCKSNAVYFENDSIGRTAEKCELCGECIDWCLGNARELVGKSYTVEELAKEIEKDSMFYDESGGGVTLSGGEVMCQDIDYIEKLIKRCNSKGISVAIDTCGYAPRSNYERIYDKVDLFLYDIKLADDVKHRQFTGKSNEMILDNLRYLSSVGANINIRIPLIEGVNVSENNEEVLKIINILNDVRVKYVNLLPYHDIMMNKYNKLGMEYCGSEFSKPSEEKLEEIKGLFEKGNFKVKIGG</sequence>
<dbReference type="SUPFAM" id="SSF102114">
    <property type="entry name" value="Radical SAM enzymes"/>
    <property type="match status" value="1"/>
</dbReference>